<dbReference type="Pfam" id="PF01612">
    <property type="entry name" value="DNA_pol_A_exo1"/>
    <property type="match status" value="1"/>
</dbReference>
<dbReference type="PANTHER" id="PTHR13620:SF109">
    <property type="entry name" value="3'-5' EXONUCLEASE"/>
    <property type="match status" value="1"/>
</dbReference>
<evidence type="ECO:0000256" key="3">
    <source>
        <dbReference type="ARBA" id="ARBA00022801"/>
    </source>
</evidence>
<keyword evidence="2" id="KW-0479">Metal-binding</keyword>
<dbReference type="InterPro" id="IPR012337">
    <property type="entry name" value="RNaseH-like_sf"/>
</dbReference>
<evidence type="ECO:0000259" key="8">
    <source>
        <dbReference type="SMART" id="SM00474"/>
    </source>
</evidence>
<reference evidence="9 10" key="1">
    <citation type="submission" date="2022-10" db="EMBL/GenBank/DDBJ databases">
        <title>Comparative genomics and taxonomic characterization of three novel marine species of genus Reichenbachiella exhibiting antioxidant and polysaccharide degradation activities.</title>
        <authorList>
            <person name="Muhammad N."/>
            <person name="Lee Y.-J."/>
            <person name="Ko J."/>
            <person name="Kim S.-G."/>
        </authorList>
    </citation>
    <scope>NUCLEOTIDE SEQUENCE [LARGE SCALE GENOMIC DNA]</scope>
    <source>
        <strain evidence="9 10">ABR2-5</strain>
    </source>
</reference>
<keyword evidence="5" id="KW-0460">Magnesium</keyword>
<dbReference type="InterPro" id="IPR002562">
    <property type="entry name" value="3'-5'_exonuclease_dom"/>
</dbReference>
<keyword evidence="3" id="KW-0378">Hydrolase</keyword>
<proteinExistence type="predicted"/>
<dbReference type="RefSeq" id="WP_264136105.1">
    <property type="nucleotide sequence ID" value="NZ_JAOYOD010000001.1"/>
</dbReference>
<evidence type="ECO:0000313" key="9">
    <source>
        <dbReference type="EMBL" id="MCV9385314.1"/>
    </source>
</evidence>
<dbReference type="InterPro" id="IPR051132">
    <property type="entry name" value="3-5_Exonuclease_domain"/>
</dbReference>
<gene>
    <name evidence="9" type="ORF">N7U62_01495</name>
</gene>
<organism evidence="9 10">
    <name type="scientific">Reichenbachiella ulvae</name>
    <dbReference type="NCBI Taxonomy" id="2980104"/>
    <lineage>
        <taxon>Bacteria</taxon>
        <taxon>Pseudomonadati</taxon>
        <taxon>Bacteroidota</taxon>
        <taxon>Cytophagia</taxon>
        <taxon>Cytophagales</taxon>
        <taxon>Reichenbachiellaceae</taxon>
        <taxon>Reichenbachiella</taxon>
    </lineage>
</organism>
<feature type="domain" description="3'-5' exonuclease" evidence="8">
    <location>
        <begin position="23"/>
        <end position="192"/>
    </location>
</feature>
<name>A0ABT3CPC0_9BACT</name>
<dbReference type="InterPro" id="IPR036397">
    <property type="entry name" value="RNaseH_sf"/>
</dbReference>
<dbReference type="Proteomes" id="UP001300692">
    <property type="component" value="Unassembled WGS sequence"/>
</dbReference>
<dbReference type="SUPFAM" id="SSF53098">
    <property type="entry name" value="Ribonuclease H-like"/>
    <property type="match status" value="1"/>
</dbReference>
<keyword evidence="10" id="KW-1185">Reference proteome</keyword>
<evidence type="ECO:0000256" key="2">
    <source>
        <dbReference type="ARBA" id="ARBA00022723"/>
    </source>
</evidence>
<dbReference type="PANTHER" id="PTHR13620">
    <property type="entry name" value="3-5 EXONUCLEASE"/>
    <property type="match status" value="1"/>
</dbReference>
<evidence type="ECO:0000256" key="6">
    <source>
        <dbReference type="ARBA" id="ARBA00040531"/>
    </source>
</evidence>
<comment type="caution">
    <text evidence="9">The sequence shown here is derived from an EMBL/GenBank/DDBJ whole genome shotgun (WGS) entry which is preliminary data.</text>
</comment>
<dbReference type="CDD" id="cd06141">
    <property type="entry name" value="WRN_exo"/>
    <property type="match status" value="1"/>
</dbReference>
<dbReference type="Gene3D" id="3.30.420.10">
    <property type="entry name" value="Ribonuclease H-like superfamily/Ribonuclease H"/>
    <property type="match status" value="1"/>
</dbReference>
<evidence type="ECO:0000256" key="1">
    <source>
        <dbReference type="ARBA" id="ARBA00022722"/>
    </source>
</evidence>
<protein>
    <recommendedName>
        <fullName evidence="6">3'-5' exonuclease</fullName>
    </recommendedName>
    <alternativeName>
        <fullName evidence="7">Werner Syndrome-like exonuclease</fullName>
    </alternativeName>
</protein>
<keyword evidence="4 9" id="KW-0269">Exonuclease</keyword>
<evidence type="ECO:0000256" key="4">
    <source>
        <dbReference type="ARBA" id="ARBA00022839"/>
    </source>
</evidence>
<evidence type="ECO:0000313" key="10">
    <source>
        <dbReference type="Proteomes" id="UP001300692"/>
    </source>
</evidence>
<accession>A0ABT3CPC0</accession>
<sequence length="192" mass="21587">MEVRKISKEEVNDLPLIKYEGESIIIDDASDIPAAAEYLSQFSLLGFDTETKPAFKKGQVHPVALLQLATPERVYLIRLLKTGLPDEIIALFENPEVIIAGIGIRDDIKDLKKIKPFKPAGFVDLNEKGKKLGFESIGARNFAGMFMEGRISKSQQVSNWENDELTEAQINYAATDAWICIDVYKQMHQLED</sequence>
<dbReference type="SMART" id="SM00474">
    <property type="entry name" value="35EXOc"/>
    <property type="match status" value="1"/>
</dbReference>
<evidence type="ECO:0000256" key="5">
    <source>
        <dbReference type="ARBA" id="ARBA00022842"/>
    </source>
</evidence>
<keyword evidence="1" id="KW-0540">Nuclease</keyword>
<evidence type="ECO:0000256" key="7">
    <source>
        <dbReference type="ARBA" id="ARBA00042761"/>
    </source>
</evidence>
<dbReference type="EMBL" id="JAOYOD010000001">
    <property type="protein sequence ID" value="MCV9385314.1"/>
    <property type="molecule type" value="Genomic_DNA"/>
</dbReference>
<dbReference type="GO" id="GO:0004527">
    <property type="term" value="F:exonuclease activity"/>
    <property type="evidence" value="ECO:0007669"/>
    <property type="project" value="UniProtKB-KW"/>
</dbReference>